<organism evidence="1 2">
    <name type="scientific">Melastoma candidum</name>
    <dbReference type="NCBI Taxonomy" id="119954"/>
    <lineage>
        <taxon>Eukaryota</taxon>
        <taxon>Viridiplantae</taxon>
        <taxon>Streptophyta</taxon>
        <taxon>Embryophyta</taxon>
        <taxon>Tracheophyta</taxon>
        <taxon>Spermatophyta</taxon>
        <taxon>Magnoliopsida</taxon>
        <taxon>eudicotyledons</taxon>
        <taxon>Gunneridae</taxon>
        <taxon>Pentapetalae</taxon>
        <taxon>rosids</taxon>
        <taxon>malvids</taxon>
        <taxon>Myrtales</taxon>
        <taxon>Melastomataceae</taxon>
        <taxon>Melastomatoideae</taxon>
        <taxon>Melastomateae</taxon>
        <taxon>Melastoma</taxon>
    </lineage>
</organism>
<accession>A0ACB9LNX1</accession>
<protein>
    <submittedName>
        <fullName evidence="1">Uncharacterized protein</fullName>
    </submittedName>
</protein>
<comment type="caution">
    <text evidence="1">The sequence shown here is derived from an EMBL/GenBank/DDBJ whole genome shotgun (WGS) entry which is preliminary data.</text>
</comment>
<reference evidence="2" key="1">
    <citation type="journal article" date="2023" name="Front. Plant Sci.">
        <title>Chromosomal-level genome assembly of Melastoma candidum provides insights into trichome evolution.</title>
        <authorList>
            <person name="Zhong Y."/>
            <person name="Wu W."/>
            <person name="Sun C."/>
            <person name="Zou P."/>
            <person name="Liu Y."/>
            <person name="Dai S."/>
            <person name="Zhou R."/>
        </authorList>
    </citation>
    <scope>NUCLEOTIDE SEQUENCE [LARGE SCALE GENOMIC DNA]</scope>
</reference>
<evidence type="ECO:0000313" key="2">
    <source>
        <dbReference type="Proteomes" id="UP001057402"/>
    </source>
</evidence>
<keyword evidence="2" id="KW-1185">Reference proteome</keyword>
<gene>
    <name evidence="1" type="ORF">MLD38_037190</name>
</gene>
<dbReference type="Proteomes" id="UP001057402">
    <property type="component" value="Chromosome 11"/>
</dbReference>
<proteinExistence type="predicted"/>
<dbReference type="EMBL" id="CM042890">
    <property type="protein sequence ID" value="KAI4312379.1"/>
    <property type="molecule type" value="Genomic_DNA"/>
</dbReference>
<sequence length="779" mass="87287">MWFYYNVTEGDPPDTVYGHFLCRPDVTPDVCRSCIDEGSLMILTWCRDMKEALHWFDECLIRYSSRSFFSVMESTPDTNSSIPLESSDFSIAALRNLVRNTTDWAIASDSHYATTYLAGPSNREMNVRAQCTPDLTRPDCRDCLAVATSYINMLSDVLQSARYNLRSCYILYEISGSRTHAELPGPTMNGMTDSVGGRRKTSVQKWVVASTITGVCLVTICAGSCILRKLVANIREGKERGKQVRSINTSKGLRGKVLNIESRAEVAVNNSGDKYSMRLYDIRMATNNFSDDCKIGQGGFGPVYKGMLADGREIAVKRLSRGSCQGLRELKNEVSLIAELQHRNLVKLLGCCIEEHEKLLIYEYMPNESLDFFLFGMRIGTNEHGDLSQRGNLVTGGQQGSSFQLKRGPCQDAREWTSSNDAQQDHHSAAHRPFITFQCPEEDYPQGSNYSSNLSRLLLQRVYEKGRISFFYNVTEGDPPDTVYGHFLCRPDVPADVCLSCINFGSSYVLTVCSGRKEAIIWYDECLLRYSNRSFFSFMESAPSNKSSIKAESSYPDVVGTNLAYLLNNVTELVIASDFFYAASNLIMPSLIELHVRAQCTPDLTRPDCRTCLEVATHDLGMFAINQFSQVNLPSCYAQCKIYDPTSQAPLPGYTTDRTINNNSDGRKKTSTWKWVLTIAISGGFVLTIFAGSFIGARIILKIRDDRETEKKLWSNDVRKDKPVKYPGMHLTRLNVIRTATNNFSDDCKLGRGRFGLVYKGTLADGREIAVKRLSRSSG</sequence>
<name>A0ACB9LNX1_9MYRT</name>
<evidence type="ECO:0000313" key="1">
    <source>
        <dbReference type="EMBL" id="KAI4312379.1"/>
    </source>
</evidence>